<organism evidence="1 2">
    <name type="scientific">Funneliformis mosseae</name>
    <name type="common">Endomycorrhizal fungus</name>
    <name type="synonym">Glomus mosseae</name>
    <dbReference type="NCBI Taxonomy" id="27381"/>
    <lineage>
        <taxon>Eukaryota</taxon>
        <taxon>Fungi</taxon>
        <taxon>Fungi incertae sedis</taxon>
        <taxon>Mucoromycota</taxon>
        <taxon>Glomeromycotina</taxon>
        <taxon>Glomeromycetes</taxon>
        <taxon>Glomerales</taxon>
        <taxon>Glomeraceae</taxon>
        <taxon>Funneliformis</taxon>
    </lineage>
</organism>
<gene>
    <name evidence="1" type="ORF">FMOSSE_LOCUS15843</name>
</gene>
<keyword evidence="2" id="KW-1185">Reference proteome</keyword>
<dbReference type="AlphaFoldDB" id="A0A9N9IHH6"/>
<reference evidence="1" key="1">
    <citation type="submission" date="2021-06" db="EMBL/GenBank/DDBJ databases">
        <authorList>
            <person name="Kallberg Y."/>
            <person name="Tangrot J."/>
            <person name="Rosling A."/>
        </authorList>
    </citation>
    <scope>NUCLEOTIDE SEQUENCE</scope>
    <source>
        <strain evidence="1">87-6 pot B 2015</strain>
    </source>
</reference>
<evidence type="ECO:0000313" key="2">
    <source>
        <dbReference type="Proteomes" id="UP000789375"/>
    </source>
</evidence>
<protein>
    <submittedName>
        <fullName evidence="1">3341_t:CDS:1</fullName>
    </submittedName>
</protein>
<evidence type="ECO:0000313" key="1">
    <source>
        <dbReference type="EMBL" id="CAG8734975.1"/>
    </source>
</evidence>
<name>A0A9N9IHH6_FUNMO</name>
<dbReference type="Proteomes" id="UP000789375">
    <property type="component" value="Unassembled WGS sequence"/>
</dbReference>
<proteinExistence type="predicted"/>
<comment type="caution">
    <text evidence="1">The sequence shown here is derived from an EMBL/GenBank/DDBJ whole genome shotgun (WGS) entry which is preliminary data.</text>
</comment>
<feature type="non-terminal residue" evidence="1">
    <location>
        <position position="1"/>
    </location>
</feature>
<sequence>DQGMRDLIKQLDATHLDHDQSLQEKTKPPERSLLHRAFRKHVHIGNEIRDFNKKEEVIGIIAEEEGAPRIKCIKDEKLYSTFNAFFMAHYGDRPRPTYREKIRIVNYISYEELSDLYDKPQKEKEQDKK</sequence>
<accession>A0A9N9IHH6</accession>
<dbReference type="EMBL" id="CAJVPP010018252">
    <property type="protein sequence ID" value="CAG8734975.1"/>
    <property type="molecule type" value="Genomic_DNA"/>
</dbReference>